<dbReference type="EMBL" id="BNDV01000010">
    <property type="protein sequence ID" value="GHI15197.1"/>
    <property type="molecule type" value="Genomic_DNA"/>
</dbReference>
<name>A0ABQ3NR47_STRVG</name>
<proteinExistence type="predicted"/>
<reference evidence="3" key="1">
    <citation type="submission" date="2020-09" db="EMBL/GenBank/DDBJ databases">
        <title>Whole genome shotgun sequence of Streptomyces cinnamonensis NBRC 15873.</title>
        <authorList>
            <person name="Komaki H."/>
            <person name="Tamura T."/>
        </authorList>
    </citation>
    <scope>NUCLEOTIDE SEQUENCE [LARGE SCALE GENOMIC DNA]</scope>
    <source>
        <strain evidence="3">NBRC 15873</strain>
    </source>
</reference>
<gene>
    <name evidence="2" type="ORF">Scinn_46600</name>
</gene>
<evidence type="ECO:0000256" key="1">
    <source>
        <dbReference type="SAM" id="MobiDB-lite"/>
    </source>
</evidence>
<evidence type="ECO:0000313" key="3">
    <source>
        <dbReference type="Proteomes" id="UP000660554"/>
    </source>
</evidence>
<keyword evidence="3" id="KW-1185">Reference proteome</keyword>
<feature type="region of interest" description="Disordered" evidence="1">
    <location>
        <begin position="1"/>
        <end position="22"/>
    </location>
</feature>
<protein>
    <submittedName>
        <fullName evidence="2">Uncharacterized protein</fullName>
    </submittedName>
</protein>
<comment type="caution">
    <text evidence="2">The sequence shown here is derived from an EMBL/GenBank/DDBJ whole genome shotgun (WGS) entry which is preliminary data.</text>
</comment>
<organism evidence="2 3">
    <name type="scientific">Streptomyces virginiae</name>
    <name type="common">Streptomyces cinnamonensis</name>
    <dbReference type="NCBI Taxonomy" id="1961"/>
    <lineage>
        <taxon>Bacteria</taxon>
        <taxon>Bacillati</taxon>
        <taxon>Actinomycetota</taxon>
        <taxon>Actinomycetes</taxon>
        <taxon>Kitasatosporales</taxon>
        <taxon>Streptomycetaceae</taxon>
        <taxon>Streptomyces</taxon>
    </lineage>
</organism>
<evidence type="ECO:0000313" key="2">
    <source>
        <dbReference type="EMBL" id="GHI15197.1"/>
    </source>
</evidence>
<accession>A0ABQ3NR47</accession>
<dbReference type="Proteomes" id="UP000660554">
    <property type="component" value="Unassembled WGS sequence"/>
</dbReference>
<sequence>MGAFDGELPLHEAESTPAGQALTTKEAARFGLGRPARDLVADLRDAGSVAQDGCCTCRSLVGGAFPGAVTHAARRHCRPLAAVAPHADV</sequence>